<dbReference type="Proteomes" id="UP000003835">
    <property type="component" value="Unassembled WGS sequence"/>
</dbReference>
<feature type="binding site" evidence="3">
    <location>
        <position position="270"/>
    </location>
    <ligand>
        <name>Mg(2+)</name>
        <dbReference type="ChEBI" id="CHEBI:18420"/>
        <label>1</label>
    </ligand>
</feature>
<dbReference type="SUPFAM" id="SSF101478">
    <property type="entry name" value="ADP-ribosylglycohydrolase"/>
    <property type="match status" value="1"/>
</dbReference>
<dbReference type="Pfam" id="PF03747">
    <property type="entry name" value="ADP_ribosyl_GH"/>
    <property type="match status" value="1"/>
</dbReference>
<evidence type="ECO:0000256" key="3">
    <source>
        <dbReference type="PIRSR" id="PIRSR605502-1"/>
    </source>
</evidence>
<feature type="binding site" evidence="3">
    <location>
        <position position="55"/>
    </location>
    <ligand>
        <name>Mg(2+)</name>
        <dbReference type="ChEBI" id="CHEBI:18420"/>
        <label>1</label>
    </ligand>
</feature>
<dbReference type="AlphaFoldDB" id="B4VPU9"/>
<comment type="cofactor">
    <cofactor evidence="3">
        <name>Mg(2+)</name>
        <dbReference type="ChEBI" id="CHEBI:18420"/>
    </cofactor>
    <text evidence="3">Binds 2 magnesium ions per subunit.</text>
</comment>
<keyword evidence="2 4" id="KW-0378">Hydrolase</keyword>
<feature type="binding site" evidence="3">
    <location>
        <position position="267"/>
    </location>
    <ligand>
        <name>Mg(2+)</name>
        <dbReference type="ChEBI" id="CHEBI:18420"/>
        <label>1</label>
    </ligand>
</feature>
<accession>B4VPU9</accession>
<comment type="similarity">
    <text evidence="1">Belongs to the ADP-ribosylglycohydrolase family.</text>
</comment>
<feature type="binding site" evidence="3">
    <location>
        <position position="56"/>
    </location>
    <ligand>
        <name>Mg(2+)</name>
        <dbReference type="ChEBI" id="CHEBI:18420"/>
        <label>1</label>
    </ligand>
</feature>
<dbReference type="EMBL" id="DS989847">
    <property type="protein sequence ID" value="EDX76049.1"/>
    <property type="molecule type" value="Genomic_DNA"/>
</dbReference>
<reference evidence="4 5" key="1">
    <citation type="submission" date="2008-07" db="EMBL/GenBank/DDBJ databases">
        <authorList>
            <person name="Tandeau de Marsac N."/>
            <person name="Ferriera S."/>
            <person name="Johnson J."/>
            <person name="Kravitz S."/>
            <person name="Beeson K."/>
            <person name="Sutton G."/>
            <person name="Rogers Y.-H."/>
            <person name="Friedman R."/>
            <person name="Frazier M."/>
            <person name="Venter J.C."/>
        </authorList>
    </citation>
    <scope>NUCLEOTIDE SEQUENCE [LARGE SCALE GENOMIC DNA]</scope>
    <source>
        <strain evidence="4 5">PCC 7420</strain>
    </source>
</reference>
<evidence type="ECO:0000256" key="2">
    <source>
        <dbReference type="ARBA" id="ARBA00022801"/>
    </source>
</evidence>
<dbReference type="PANTHER" id="PTHR16222">
    <property type="entry name" value="ADP-RIBOSYLGLYCOHYDROLASE"/>
    <property type="match status" value="1"/>
</dbReference>
<dbReference type="InterPro" id="IPR036705">
    <property type="entry name" value="Ribosyl_crysJ1_sf"/>
</dbReference>
<dbReference type="GO" id="GO:0046872">
    <property type="term" value="F:metal ion binding"/>
    <property type="evidence" value="ECO:0007669"/>
    <property type="project" value="UniProtKB-KW"/>
</dbReference>
<name>B4VPU9_9CYAN</name>
<protein>
    <submittedName>
        <fullName evidence="4">ADP-ribosylglycohydrolase superfamily</fullName>
    </submittedName>
</protein>
<gene>
    <name evidence="4" type="ORF">MC7420_5483</name>
</gene>
<keyword evidence="5" id="KW-1185">Reference proteome</keyword>
<keyword evidence="3" id="KW-0460">Magnesium</keyword>
<proteinExistence type="inferred from homology"/>
<keyword evidence="3" id="KW-0479">Metal-binding</keyword>
<feature type="binding site" evidence="3">
    <location>
        <position position="269"/>
    </location>
    <ligand>
        <name>Mg(2+)</name>
        <dbReference type="ChEBI" id="CHEBI:18420"/>
        <label>1</label>
    </ligand>
</feature>
<feature type="binding site" evidence="3">
    <location>
        <position position="57"/>
    </location>
    <ligand>
        <name>Mg(2+)</name>
        <dbReference type="ChEBI" id="CHEBI:18420"/>
        <label>1</label>
    </ligand>
</feature>
<dbReference type="eggNOG" id="COG1397">
    <property type="taxonomic scope" value="Bacteria"/>
</dbReference>
<dbReference type="HOGENOM" id="CLU_024566_8_1_3"/>
<evidence type="ECO:0000256" key="1">
    <source>
        <dbReference type="ARBA" id="ARBA00010702"/>
    </source>
</evidence>
<dbReference type="OrthoDB" id="9798107at2"/>
<sequence length="317" mass="35142">METRQSQVLAGLLGVCVGDALGVPVEFTTREERLRSPVTTMQGYGTYNQPPGTWSDDSSLTFCLAESLCQGFCLDAIAQSFCRWHDQAYWTPHGTVFDIGMTTAAALHRLSWDQVSSLESGGRDERSNGNGSLMRILPMAFYYKSLEFPDLIHRVHQVSSITHAHLRSQMSCGIYISIAIQLLKRDAPEPAYFKGIQKIQKLYNQPPYTSELDKFARVLEGEIAQFTMEAIQSSGYVVHSLEAALWCFLTSTSYPQSVLKAVNLGGDTDTTAAITGGLAGLYYGVEQIPQDWRDQIARKDDIFDLAKRLASALTSEN</sequence>
<dbReference type="PANTHER" id="PTHR16222:SF24">
    <property type="entry name" value="ADP-RIBOSYLHYDROLASE ARH3"/>
    <property type="match status" value="1"/>
</dbReference>
<organism evidence="4 5">
    <name type="scientific">Coleofasciculus chthonoplastes PCC 7420</name>
    <dbReference type="NCBI Taxonomy" id="118168"/>
    <lineage>
        <taxon>Bacteria</taxon>
        <taxon>Bacillati</taxon>
        <taxon>Cyanobacteriota</taxon>
        <taxon>Cyanophyceae</taxon>
        <taxon>Coleofasciculales</taxon>
        <taxon>Coleofasciculaceae</taxon>
        <taxon>Coleofasciculus</taxon>
    </lineage>
</organism>
<dbReference type="InterPro" id="IPR050792">
    <property type="entry name" value="ADP-ribosylglycohydrolase"/>
</dbReference>
<evidence type="ECO:0000313" key="5">
    <source>
        <dbReference type="Proteomes" id="UP000003835"/>
    </source>
</evidence>
<dbReference type="RefSeq" id="WP_006100533.1">
    <property type="nucleotide sequence ID" value="NZ_DS989847.1"/>
</dbReference>
<dbReference type="STRING" id="118168.MC7420_5483"/>
<dbReference type="GO" id="GO:0016787">
    <property type="term" value="F:hydrolase activity"/>
    <property type="evidence" value="ECO:0007669"/>
    <property type="project" value="UniProtKB-KW"/>
</dbReference>
<evidence type="ECO:0000313" key="4">
    <source>
        <dbReference type="EMBL" id="EDX76049.1"/>
    </source>
</evidence>
<dbReference type="Gene3D" id="1.10.4080.10">
    <property type="entry name" value="ADP-ribosylation/Crystallin J1"/>
    <property type="match status" value="1"/>
</dbReference>
<dbReference type="InterPro" id="IPR005502">
    <property type="entry name" value="Ribosyl_crysJ1"/>
</dbReference>